<protein>
    <submittedName>
        <fullName evidence="8">Uncharacterized protein</fullName>
    </submittedName>
</protein>
<proteinExistence type="predicted"/>
<evidence type="ECO:0000256" key="7">
    <source>
        <dbReference type="SAM" id="Phobius"/>
    </source>
</evidence>
<feature type="transmembrane region" description="Helical" evidence="7">
    <location>
        <begin position="31"/>
        <end position="54"/>
    </location>
</feature>
<dbReference type="EMBL" id="CP036281">
    <property type="protein sequence ID" value="QDU80040.1"/>
    <property type="molecule type" value="Genomic_DNA"/>
</dbReference>
<dbReference type="PANTHER" id="PTHR30213">
    <property type="entry name" value="INNER MEMBRANE PROTEIN YHJD"/>
    <property type="match status" value="1"/>
</dbReference>
<feature type="compositionally biased region" description="Basic and acidic residues" evidence="6">
    <location>
        <begin position="306"/>
        <end position="316"/>
    </location>
</feature>
<dbReference type="GO" id="GO:0005886">
    <property type="term" value="C:plasma membrane"/>
    <property type="evidence" value="ECO:0007669"/>
    <property type="project" value="UniProtKB-SubCell"/>
</dbReference>
<accession>A0A518CLD3</accession>
<evidence type="ECO:0000256" key="2">
    <source>
        <dbReference type="ARBA" id="ARBA00022475"/>
    </source>
</evidence>
<dbReference type="NCBIfam" id="TIGR00765">
    <property type="entry name" value="yihY_not_rbn"/>
    <property type="match status" value="1"/>
</dbReference>
<dbReference type="RefSeq" id="WP_144995120.1">
    <property type="nucleotide sequence ID" value="NZ_CP036281.1"/>
</dbReference>
<feature type="transmembrane region" description="Helical" evidence="7">
    <location>
        <begin position="183"/>
        <end position="206"/>
    </location>
</feature>
<evidence type="ECO:0000256" key="1">
    <source>
        <dbReference type="ARBA" id="ARBA00004651"/>
    </source>
</evidence>
<dbReference type="OrthoDB" id="9797028at2"/>
<evidence type="ECO:0000313" key="9">
    <source>
        <dbReference type="Proteomes" id="UP000317178"/>
    </source>
</evidence>
<reference evidence="8 9" key="1">
    <citation type="submission" date="2019-02" db="EMBL/GenBank/DDBJ databases">
        <title>Deep-cultivation of Planctomycetes and their phenomic and genomic characterization uncovers novel biology.</title>
        <authorList>
            <person name="Wiegand S."/>
            <person name="Jogler M."/>
            <person name="Boedeker C."/>
            <person name="Pinto D."/>
            <person name="Vollmers J."/>
            <person name="Rivas-Marin E."/>
            <person name="Kohn T."/>
            <person name="Peeters S.H."/>
            <person name="Heuer A."/>
            <person name="Rast P."/>
            <person name="Oberbeckmann S."/>
            <person name="Bunk B."/>
            <person name="Jeske O."/>
            <person name="Meyerdierks A."/>
            <person name="Storesund J.E."/>
            <person name="Kallscheuer N."/>
            <person name="Luecker S."/>
            <person name="Lage O.M."/>
            <person name="Pohl T."/>
            <person name="Merkel B.J."/>
            <person name="Hornburger P."/>
            <person name="Mueller R.-W."/>
            <person name="Bruemmer F."/>
            <person name="Labrenz M."/>
            <person name="Spormann A.M."/>
            <person name="Op den Camp H."/>
            <person name="Overmann J."/>
            <person name="Amann R."/>
            <person name="Jetten M.S.M."/>
            <person name="Mascher T."/>
            <person name="Medema M.H."/>
            <person name="Devos D.P."/>
            <person name="Kaster A.-K."/>
            <person name="Ovreas L."/>
            <person name="Rohde M."/>
            <person name="Galperin M.Y."/>
            <person name="Jogler C."/>
        </authorList>
    </citation>
    <scope>NUCLEOTIDE SEQUENCE [LARGE SCALE GENOMIC DNA]</scope>
    <source>
        <strain evidence="8 9">Pla110</strain>
    </source>
</reference>
<evidence type="ECO:0000313" key="8">
    <source>
        <dbReference type="EMBL" id="QDU80040.1"/>
    </source>
</evidence>
<dbReference type="PANTHER" id="PTHR30213:SF1">
    <property type="entry name" value="INNER MEMBRANE PROTEIN YHJD"/>
    <property type="match status" value="1"/>
</dbReference>
<dbReference type="Pfam" id="PF03631">
    <property type="entry name" value="Virul_fac_BrkB"/>
    <property type="match status" value="1"/>
</dbReference>
<name>A0A518CLD3_9PLAN</name>
<organism evidence="8 9">
    <name type="scientific">Polystyrenella longa</name>
    <dbReference type="NCBI Taxonomy" id="2528007"/>
    <lineage>
        <taxon>Bacteria</taxon>
        <taxon>Pseudomonadati</taxon>
        <taxon>Planctomycetota</taxon>
        <taxon>Planctomycetia</taxon>
        <taxon>Planctomycetales</taxon>
        <taxon>Planctomycetaceae</taxon>
        <taxon>Polystyrenella</taxon>
    </lineage>
</organism>
<keyword evidence="5 7" id="KW-0472">Membrane</keyword>
<dbReference type="KEGG" id="plon:Pla110_17620"/>
<evidence type="ECO:0000256" key="4">
    <source>
        <dbReference type="ARBA" id="ARBA00022989"/>
    </source>
</evidence>
<feature type="transmembrane region" description="Helical" evidence="7">
    <location>
        <begin position="251"/>
        <end position="271"/>
    </location>
</feature>
<feature type="region of interest" description="Disordered" evidence="6">
    <location>
        <begin position="306"/>
        <end position="326"/>
    </location>
</feature>
<keyword evidence="2" id="KW-1003">Cell membrane</keyword>
<dbReference type="Proteomes" id="UP000317178">
    <property type="component" value="Chromosome"/>
</dbReference>
<keyword evidence="9" id="KW-1185">Reference proteome</keyword>
<feature type="transmembrane region" description="Helical" evidence="7">
    <location>
        <begin position="218"/>
        <end position="239"/>
    </location>
</feature>
<feature type="transmembrane region" description="Helical" evidence="7">
    <location>
        <begin position="144"/>
        <end position="171"/>
    </location>
</feature>
<comment type="subcellular location">
    <subcellularLocation>
        <location evidence="1">Cell membrane</location>
        <topology evidence="1">Multi-pass membrane protein</topology>
    </subcellularLocation>
</comment>
<gene>
    <name evidence="8" type="ORF">Pla110_17620</name>
</gene>
<evidence type="ECO:0000256" key="5">
    <source>
        <dbReference type="ARBA" id="ARBA00023136"/>
    </source>
</evidence>
<keyword evidence="4 7" id="KW-1133">Transmembrane helix</keyword>
<dbReference type="PIRSF" id="PIRSF035875">
    <property type="entry name" value="RNase_BN"/>
    <property type="match status" value="1"/>
</dbReference>
<dbReference type="InterPro" id="IPR017039">
    <property type="entry name" value="Virul_fac_BrkB"/>
</dbReference>
<feature type="compositionally biased region" description="Low complexity" evidence="6">
    <location>
        <begin position="317"/>
        <end position="326"/>
    </location>
</feature>
<evidence type="ECO:0000256" key="3">
    <source>
        <dbReference type="ARBA" id="ARBA00022692"/>
    </source>
</evidence>
<keyword evidence="3 7" id="KW-0812">Transmembrane</keyword>
<dbReference type="AlphaFoldDB" id="A0A518CLD3"/>
<evidence type="ECO:0000256" key="6">
    <source>
        <dbReference type="SAM" id="MobiDB-lite"/>
    </source>
</evidence>
<feature type="transmembrane region" description="Helical" evidence="7">
    <location>
        <begin position="92"/>
        <end position="112"/>
    </location>
</feature>
<sequence>MRAPTGKTIGVLKSSVNSFIDNDCSTMAAALSYYTAFSLPPLLVLVVTVAGFFWTPDDVSGQLEHHITNVVGEGGWMQIETMMKASQEHSTGGLAAIMGGCILLFGATGVMVQLQSSLNSIWGVEPDPEQGGVRSFITKRVLSLGMIIAIAFLLLVSLVLTAVLNAVGGYISEWFGEQISSWIPLMINFVVSFTVFMMLFAAMFKWLPDAEMHWKDTWLGAGTTALLFMFGKFALGMYLSSTDNSRYGEAASFVLLLLWVYYSGMIFLLGAEFTQTWARQKGAGIEASEGAVQVFEKKIIVDRSYSENENKEKEQSAESSSETPSS</sequence>